<keyword evidence="4" id="KW-1185">Reference proteome</keyword>
<dbReference type="AlphaFoldDB" id="A0A9P6VDP8"/>
<organism evidence="3 4">
    <name type="scientific">Hyphodiscus hymeniophilus</name>
    <dbReference type="NCBI Taxonomy" id="353542"/>
    <lineage>
        <taxon>Eukaryota</taxon>
        <taxon>Fungi</taxon>
        <taxon>Dikarya</taxon>
        <taxon>Ascomycota</taxon>
        <taxon>Pezizomycotina</taxon>
        <taxon>Leotiomycetes</taxon>
        <taxon>Helotiales</taxon>
        <taxon>Hyphodiscaceae</taxon>
        <taxon>Hyphodiscus</taxon>
    </lineage>
</organism>
<dbReference type="InterPro" id="IPR050523">
    <property type="entry name" value="AKR_Detox_Biosynth"/>
</dbReference>
<dbReference type="SUPFAM" id="SSF51430">
    <property type="entry name" value="NAD(P)-linked oxidoreductase"/>
    <property type="match status" value="1"/>
</dbReference>
<evidence type="ECO:0000259" key="2">
    <source>
        <dbReference type="Pfam" id="PF00248"/>
    </source>
</evidence>
<evidence type="ECO:0000313" key="3">
    <source>
        <dbReference type="EMBL" id="KAG0644914.1"/>
    </source>
</evidence>
<protein>
    <submittedName>
        <fullName evidence="3">Aflatoxin B1 aldehyde reductase member 3</fullName>
    </submittedName>
</protein>
<name>A0A9P6VDP8_9HELO</name>
<comment type="caution">
    <text evidence="3">The sequence shown here is derived from an EMBL/GenBank/DDBJ whole genome shotgun (WGS) entry which is preliminary data.</text>
</comment>
<gene>
    <name evidence="3" type="ORF">D0Z07_9384</name>
</gene>
<proteinExistence type="predicted"/>
<dbReference type="GO" id="GO:0016491">
    <property type="term" value="F:oxidoreductase activity"/>
    <property type="evidence" value="ECO:0007669"/>
    <property type="project" value="UniProtKB-KW"/>
</dbReference>
<dbReference type="PANTHER" id="PTHR43364">
    <property type="entry name" value="NADH-SPECIFIC METHYLGLYOXAL REDUCTASE-RELATED"/>
    <property type="match status" value="1"/>
</dbReference>
<evidence type="ECO:0000256" key="1">
    <source>
        <dbReference type="ARBA" id="ARBA00023002"/>
    </source>
</evidence>
<reference evidence="3" key="1">
    <citation type="submission" date="2019-07" db="EMBL/GenBank/DDBJ databases">
        <title>Hyphodiscus hymeniophilus genome sequencing and assembly.</title>
        <authorList>
            <person name="Kramer G."/>
            <person name="Nodwell J."/>
        </authorList>
    </citation>
    <scope>NUCLEOTIDE SEQUENCE</scope>
    <source>
        <strain evidence="3">ATCC 34498</strain>
    </source>
</reference>
<keyword evidence="1" id="KW-0560">Oxidoreductase</keyword>
<dbReference type="InterPro" id="IPR036812">
    <property type="entry name" value="NAD(P)_OxRdtase_dom_sf"/>
</dbReference>
<dbReference type="PANTHER" id="PTHR43364:SF4">
    <property type="entry name" value="NAD(P)-LINKED OXIDOREDUCTASE SUPERFAMILY PROTEIN"/>
    <property type="match status" value="1"/>
</dbReference>
<dbReference type="Gene3D" id="3.20.20.100">
    <property type="entry name" value="NADP-dependent oxidoreductase domain"/>
    <property type="match status" value="1"/>
</dbReference>
<sequence>MTTQEKTKLPIFFGAMTIGKPGVEQTRVHDLQDAAAMLDIFQKYGHKEVDTARVYGGGSSEEYLGKLNWQERGVVMETKLYPGGSYASKITHNAADLRKLLLESRKALNAKKIDMWYLHGPDRKTSYEETFRAVDDLHKEGYFDCFGISNEMSWEVAQINNLCIQNGWIRPAVYQGVYCSIQRSVEAELFPCLRHYGMGFHAFNPLAGGYLKNRYHRGDDLTVEEGSRFDSKTSQGQSYRKRFWNDAMLTLSDIVRAAAKKHNFTEVECALRWMMHHSKLDAKNGDTVIIGASSTKHLEENLVDFEKGPLPEDVVVAFDEAWAKTKGFVSPYFH</sequence>
<accession>A0A9P6VDP8</accession>
<dbReference type="Proteomes" id="UP000785200">
    <property type="component" value="Unassembled WGS sequence"/>
</dbReference>
<dbReference type="EMBL" id="VNKQ01000022">
    <property type="protein sequence ID" value="KAG0644914.1"/>
    <property type="molecule type" value="Genomic_DNA"/>
</dbReference>
<dbReference type="InterPro" id="IPR023210">
    <property type="entry name" value="NADP_OxRdtase_dom"/>
</dbReference>
<evidence type="ECO:0000313" key="4">
    <source>
        <dbReference type="Proteomes" id="UP000785200"/>
    </source>
</evidence>
<dbReference type="Pfam" id="PF00248">
    <property type="entry name" value="Aldo_ket_red"/>
    <property type="match status" value="1"/>
</dbReference>
<dbReference type="OrthoDB" id="48988at2759"/>
<feature type="domain" description="NADP-dependent oxidoreductase" evidence="2">
    <location>
        <begin position="10"/>
        <end position="322"/>
    </location>
</feature>
<dbReference type="CDD" id="cd19075">
    <property type="entry name" value="AKR_AKR7A1-5"/>
    <property type="match status" value="1"/>
</dbReference>